<accession>A0A9X3EQI7</accession>
<dbReference type="EMBL" id="JAPNKE010000002">
    <property type="protein sequence ID" value="MCY1008272.1"/>
    <property type="molecule type" value="Genomic_DNA"/>
</dbReference>
<protein>
    <submittedName>
        <fullName evidence="4">CBS domain-containing protein</fullName>
    </submittedName>
</protein>
<comment type="caution">
    <text evidence="4">The sequence shown here is derived from an EMBL/GenBank/DDBJ whole genome shotgun (WGS) entry which is preliminary data.</text>
</comment>
<name>A0A9X3EQI7_9BACT</name>
<organism evidence="4 5">
    <name type="scientific">Nannocystis pusilla</name>
    <dbReference type="NCBI Taxonomy" id="889268"/>
    <lineage>
        <taxon>Bacteria</taxon>
        <taxon>Pseudomonadati</taxon>
        <taxon>Myxococcota</taxon>
        <taxon>Polyangia</taxon>
        <taxon>Nannocystales</taxon>
        <taxon>Nannocystaceae</taxon>
        <taxon>Nannocystis</taxon>
    </lineage>
</organism>
<dbReference type="PANTHER" id="PTHR48108:SF34">
    <property type="entry name" value="CBS DOMAIN-CONTAINING PROTEIN YHCV"/>
    <property type="match status" value="1"/>
</dbReference>
<dbReference type="Proteomes" id="UP001150924">
    <property type="component" value="Unassembled WGS sequence"/>
</dbReference>
<dbReference type="SMART" id="SM00116">
    <property type="entry name" value="CBS"/>
    <property type="match status" value="2"/>
</dbReference>
<dbReference type="Gene3D" id="3.10.580.10">
    <property type="entry name" value="CBS-domain"/>
    <property type="match status" value="1"/>
</dbReference>
<gene>
    <name evidence="4" type="ORF">OV079_22460</name>
</gene>
<feature type="domain" description="CBS" evidence="3">
    <location>
        <begin position="1"/>
        <end position="57"/>
    </location>
</feature>
<dbReference type="InterPro" id="IPR000644">
    <property type="entry name" value="CBS_dom"/>
</dbReference>
<keyword evidence="1" id="KW-0677">Repeat</keyword>
<evidence type="ECO:0000256" key="2">
    <source>
        <dbReference type="PROSITE-ProRule" id="PRU00703"/>
    </source>
</evidence>
<evidence type="ECO:0000256" key="1">
    <source>
        <dbReference type="ARBA" id="ARBA00022737"/>
    </source>
</evidence>
<dbReference type="InterPro" id="IPR046342">
    <property type="entry name" value="CBS_dom_sf"/>
</dbReference>
<dbReference type="PROSITE" id="PS51371">
    <property type="entry name" value="CBS"/>
    <property type="match status" value="2"/>
</dbReference>
<dbReference type="InterPro" id="IPR051462">
    <property type="entry name" value="CBS_domain-containing"/>
</dbReference>
<feature type="domain" description="CBS" evidence="3">
    <location>
        <begin position="66"/>
        <end position="122"/>
    </location>
</feature>
<dbReference type="RefSeq" id="WP_267770908.1">
    <property type="nucleotide sequence ID" value="NZ_JAPNKE010000002.1"/>
</dbReference>
<evidence type="ECO:0000313" key="4">
    <source>
        <dbReference type="EMBL" id="MCY1008272.1"/>
    </source>
</evidence>
<dbReference type="AlphaFoldDB" id="A0A9X3EQI7"/>
<dbReference type="SUPFAM" id="SSF54631">
    <property type="entry name" value="CBS-domain pair"/>
    <property type="match status" value="1"/>
</dbReference>
<evidence type="ECO:0000313" key="5">
    <source>
        <dbReference type="Proteomes" id="UP001150924"/>
    </source>
</evidence>
<reference evidence="4" key="1">
    <citation type="submission" date="2022-11" db="EMBL/GenBank/DDBJ databases">
        <title>Minimal conservation of predation-associated metabolite biosynthetic gene clusters underscores biosynthetic potential of Myxococcota including descriptions for ten novel species: Archangium lansinium sp. nov., Myxococcus landrumus sp. nov., Nannocystis bai.</title>
        <authorList>
            <person name="Ahearne A."/>
            <person name="Stevens C."/>
            <person name="Phillips K."/>
        </authorList>
    </citation>
    <scope>NUCLEOTIDE SEQUENCE</scope>
    <source>
        <strain evidence="4">Na p29</strain>
    </source>
</reference>
<dbReference type="Pfam" id="PF00571">
    <property type="entry name" value="CBS"/>
    <property type="match status" value="2"/>
</dbReference>
<evidence type="ECO:0000259" key="3">
    <source>
        <dbReference type="PROSITE" id="PS51371"/>
    </source>
</evidence>
<proteinExistence type="predicted"/>
<keyword evidence="2" id="KW-0129">CBS domain</keyword>
<sequence>MTRNPAVIDGGLNLVDTYTRMFQLQVRHLPVYSQGHLVGIVSDRDIGHTLGVQGLDAQHTTVEAVCTPDPYVCDPDSPLASVVADMSERKIGAALVMRGGILQGIFTVVDALEVLLVLLNEEAPAAA</sequence>
<dbReference type="PANTHER" id="PTHR48108">
    <property type="entry name" value="CBS DOMAIN-CONTAINING PROTEIN CBSX2, CHLOROPLASTIC"/>
    <property type="match status" value="1"/>
</dbReference>
<keyword evidence="5" id="KW-1185">Reference proteome</keyword>